<dbReference type="Pfam" id="PF00512">
    <property type="entry name" value="HisKA"/>
    <property type="match status" value="1"/>
</dbReference>
<evidence type="ECO:0000256" key="5">
    <source>
        <dbReference type="ARBA" id="ARBA00022553"/>
    </source>
</evidence>
<evidence type="ECO:0000256" key="9">
    <source>
        <dbReference type="ARBA" id="ARBA00022777"/>
    </source>
</evidence>
<dbReference type="InterPro" id="IPR003594">
    <property type="entry name" value="HATPase_dom"/>
</dbReference>
<dbReference type="InterPro" id="IPR004358">
    <property type="entry name" value="Sig_transdc_His_kin-like_C"/>
</dbReference>
<evidence type="ECO:0000256" key="8">
    <source>
        <dbReference type="ARBA" id="ARBA00022741"/>
    </source>
</evidence>
<keyword evidence="10" id="KW-0067">ATP-binding</keyword>
<evidence type="ECO:0000256" key="12">
    <source>
        <dbReference type="ARBA" id="ARBA00023012"/>
    </source>
</evidence>
<dbReference type="InterPro" id="IPR036097">
    <property type="entry name" value="HisK_dim/P_sf"/>
</dbReference>
<evidence type="ECO:0000256" key="1">
    <source>
        <dbReference type="ARBA" id="ARBA00000085"/>
    </source>
</evidence>
<evidence type="ECO:0000256" key="10">
    <source>
        <dbReference type="ARBA" id="ARBA00022840"/>
    </source>
</evidence>
<dbReference type="EMBL" id="DVJN01000227">
    <property type="protein sequence ID" value="HIS93753.1"/>
    <property type="molecule type" value="Genomic_DNA"/>
</dbReference>
<dbReference type="PROSITE" id="PS50885">
    <property type="entry name" value="HAMP"/>
    <property type="match status" value="1"/>
</dbReference>
<dbReference type="SUPFAM" id="SSF47384">
    <property type="entry name" value="Homodimeric domain of signal transducing histidine kinase"/>
    <property type="match status" value="1"/>
</dbReference>
<keyword evidence="9 16" id="KW-0418">Kinase</keyword>
<sequence length="469" mass="50774">MRISWKLLLSTVVLVACALAVGSFFLIQSSFQSSLARETRRALEENLLLAQAFDLAYAMERGEGESVEKETVLTIMRQIQEGTSANLYLADAQGAVLYSTMRPAIALPAEGTRRWQLCSTAAGSVVQVATSLETNGAAFSFLTEHSVQAVFAARAEQFSASRLYNTCILTAAALATLLFTHLFTRPVRRLQLAAQRMQKGDYAVRVPQTGGDELSALAGSFNAMAQSVQGNVEKITQSAQRQEEFVANFAHEIKTPLTSIIGYADLLRAQALTPEKAFVAANYIFTEGKRLEALSLKLLDLIVAGRQNFLRKKTSSAQLAQAVRAAVQVPLAQRNMALALDVQDAVLLLEPDLFQTLLINLIDNARKASEDGGAIALLGRAEGDFYCFSVRDEGRGIPEAELGKITEAFYMVDKSRSRAQNGAGLGLALCDRIVKLHGGTMEFASALGAGTTVTVRVPFAGEGGRRRRR</sequence>
<dbReference type="SMART" id="SM00387">
    <property type="entry name" value="HATPase_c"/>
    <property type="match status" value="1"/>
</dbReference>
<evidence type="ECO:0000256" key="13">
    <source>
        <dbReference type="ARBA" id="ARBA00023136"/>
    </source>
</evidence>
<dbReference type="Gene3D" id="6.10.340.10">
    <property type="match status" value="1"/>
</dbReference>
<evidence type="ECO:0000256" key="7">
    <source>
        <dbReference type="ARBA" id="ARBA00022692"/>
    </source>
</evidence>
<dbReference type="AlphaFoldDB" id="A0A9D1G1U9"/>
<dbReference type="Proteomes" id="UP000824140">
    <property type="component" value="Unassembled WGS sequence"/>
</dbReference>
<evidence type="ECO:0000256" key="2">
    <source>
        <dbReference type="ARBA" id="ARBA00004651"/>
    </source>
</evidence>
<dbReference type="CDD" id="cd00075">
    <property type="entry name" value="HATPase"/>
    <property type="match status" value="1"/>
</dbReference>
<evidence type="ECO:0000256" key="6">
    <source>
        <dbReference type="ARBA" id="ARBA00022679"/>
    </source>
</evidence>
<dbReference type="Gene3D" id="3.30.565.10">
    <property type="entry name" value="Histidine kinase-like ATPase, C-terminal domain"/>
    <property type="match status" value="1"/>
</dbReference>
<dbReference type="GO" id="GO:0005524">
    <property type="term" value="F:ATP binding"/>
    <property type="evidence" value="ECO:0007669"/>
    <property type="project" value="UniProtKB-KW"/>
</dbReference>
<dbReference type="GO" id="GO:0005886">
    <property type="term" value="C:plasma membrane"/>
    <property type="evidence" value="ECO:0007669"/>
    <property type="project" value="UniProtKB-SubCell"/>
</dbReference>
<dbReference type="PANTHER" id="PTHR45528">
    <property type="entry name" value="SENSOR HISTIDINE KINASE CPXA"/>
    <property type="match status" value="1"/>
</dbReference>
<keyword evidence="11" id="KW-1133">Transmembrane helix</keyword>
<reference evidence="16" key="1">
    <citation type="submission" date="2020-10" db="EMBL/GenBank/DDBJ databases">
        <authorList>
            <person name="Gilroy R."/>
        </authorList>
    </citation>
    <scope>NUCLEOTIDE SEQUENCE</scope>
    <source>
        <strain evidence="16">13766</strain>
    </source>
</reference>
<proteinExistence type="predicted"/>
<keyword evidence="5" id="KW-0597">Phosphoprotein</keyword>
<dbReference type="EC" id="2.7.13.3" evidence="3"/>
<dbReference type="SMART" id="SM00304">
    <property type="entry name" value="HAMP"/>
    <property type="match status" value="1"/>
</dbReference>
<evidence type="ECO:0000313" key="16">
    <source>
        <dbReference type="EMBL" id="HIS93753.1"/>
    </source>
</evidence>
<name>A0A9D1G1U9_9FIRM</name>
<feature type="domain" description="HAMP" evidence="15">
    <location>
        <begin position="181"/>
        <end position="233"/>
    </location>
</feature>
<dbReference type="InterPro" id="IPR003660">
    <property type="entry name" value="HAMP_dom"/>
</dbReference>
<evidence type="ECO:0000313" key="17">
    <source>
        <dbReference type="Proteomes" id="UP000824140"/>
    </source>
</evidence>
<dbReference type="InterPro" id="IPR005467">
    <property type="entry name" value="His_kinase_dom"/>
</dbReference>
<dbReference type="PROSITE" id="PS51257">
    <property type="entry name" value="PROKAR_LIPOPROTEIN"/>
    <property type="match status" value="1"/>
</dbReference>
<keyword evidence="13" id="KW-0472">Membrane</keyword>
<keyword evidence="7" id="KW-0812">Transmembrane</keyword>
<evidence type="ECO:0000259" key="14">
    <source>
        <dbReference type="PROSITE" id="PS50109"/>
    </source>
</evidence>
<dbReference type="InterPro" id="IPR036890">
    <property type="entry name" value="HATPase_C_sf"/>
</dbReference>
<comment type="catalytic activity">
    <reaction evidence="1">
        <text>ATP + protein L-histidine = ADP + protein N-phospho-L-histidine.</text>
        <dbReference type="EC" id="2.7.13.3"/>
    </reaction>
</comment>
<keyword evidence="8" id="KW-0547">Nucleotide-binding</keyword>
<evidence type="ECO:0000256" key="3">
    <source>
        <dbReference type="ARBA" id="ARBA00012438"/>
    </source>
</evidence>
<dbReference type="CDD" id="cd00082">
    <property type="entry name" value="HisKA"/>
    <property type="match status" value="1"/>
</dbReference>
<feature type="domain" description="Histidine kinase" evidence="14">
    <location>
        <begin position="248"/>
        <end position="461"/>
    </location>
</feature>
<dbReference type="Pfam" id="PF02518">
    <property type="entry name" value="HATPase_c"/>
    <property type="match status" value="1"/>
</dbReference>
<keyword evidence="4" id="KW-1003">Cell membrane</keyword>
<evidence type="ECO:0000256" key="4">
    <source>
        <dbReference type="ARBA" id="ARBA00022475"/>
    </source>
</evidence>
<organism evidence="16 17">
    <name type="scientific">Candidatus Alectryocaccomicrobium excrementavium</name>
    <dbReference type="NCBI Taxonomy" id="2840668"/>
    <lineage>
        <taxon>Bacteria</taxon>
        <taxon>Bacillati</taxon>
        <taxon>Bacillota</taxon>
        <taxon>Clostridia</taxon>
        <taxon>Candidatus Alectryocaccomicrobium</taxon>
    </lineage>
</organism>
<dbReference type="PRINTS" id="PR00344">
    <property type="entry name" value="BCTRLSENSOR"/>
</dbReference>
<dbReference type="Pfam" id="PF00672">
    <property type="entry name" value="HAMP"/>
    <property type="match status" value="1"/>
</dbReference>
<dbReference type="GO" id="GO:0000155">
    <property type="term" value="F:phosphorelay sensor kinase activity"/>
    <property type="evidence" value="ECO:0007669"/>
    <property type="project" value="InterPro"/>
</dbReference>
<comment type="caution">
    <text evidence="16">The sequence shown here is derived from an EMBL/GenBank/DDBJ whole genome shotgun (WGS) entry which is preliminary data.</text>
</comment>
<dbReference type="InterPro" id="IPR050398">
    <property type="entry name" value="HssS/ArlS-like"/>
</dbReference>
<dbReference type="SMART" id="SM00388">
    <property type="entry name" value="HisKA"/>
    <property type="match status" value="1"/>
</dbReference>
<gene>
    <name evidence="16" type="ORF">IAA84_12125</name>
</gene>
<dbReference type="PROSITE" id="PS50109">
    <property type="entry name" value="HIS_KIN"/>
    <property type="match status" value="1"/>
</dbReference>
<accession>A0A9D1G1U9</accession>
<reference evidence="16" key="2">
    <citation type="journal article" date="2021" name="PeerJ">
        <title>Extensive microbial diversity within the chicken gut microbiome revealed by metagenomics and culture.</title>
        <authorList>
            <person name="Gilroy R."/>
            <person name="Ravi A."/>
            <person name="Getino M."/>
            <person name="Pursley I."/>
            <person name="Horton D.L."/>
            <person name="Alikhan N.F."/>
            <person name="Baker D."/>
            <person name="Gharbi K."/>
            <person name="Hall N."/>
            <person name="Watson M."/>
            <person name="Adriaenssens E.M."/>
            <person name="Foster-Nyarko E."/>
            <person name="Jarju S."/>
            <person name="Secka A."/>
            <person name="Antonio M."/>
            <person name="Oren A."/>
            <person name="Chaudhuri R.R."/>
            <person name="La Ragione R."/>
            <person name="Hildebrand F."/>
            <person name="Pallen M.J."/>
        </authorList>
    </citation>
    <scope>NUCLEOTIDE SEQUENCE</scope>
    <source>
        <strain evidence="16">13766</strain>
    </source>
</reference>
<evidence type="ECO:0000256" key="11">
    <source>
        <dbReference type="ARBA" id="ARBA00022989"/>
    </source>
</evidence>
<dbReference type="InterPro" id="IPR003661">
    <property type="entry name" value="HisK_dim/P_dom"/>
</dbReference>
<dbReference type="SUPFAM" id="SSF55874">
    <property type="entry name" value="ATPase domain of HSP90 chaperone/DNA topoisomerase II/histidine kinase"/>
    <property type="match status" value="1"/>
</dbReference>
<dbReference type="Gene3D" id="1.10.287.130">
    <property type="match status" value="1"/>
</dbReference>
<keyword evidence="12" id="KW-0902">Two-component regulatory system</keyword>
<evidence type="ECO:0000259" key="15">
    <source>
        <dbReference type="PROSITE" id="PS50885"/>
    </source>
</evidence>
<dbReference type="PANTHER" id="PTHR45528:SF1">
    <property type="entry name" value="SENSOR HISTIDINE KINASE CPXA"/>
    <property type="match status" value="1"/>
</dbReference>
<dbReference type="SUPFAM" id="SSF158472">
    <property type="entry name" value="HAMP domain-like"/>
    <property type="match status" value="1"/>
</dbReference>
<keyword evidence="6" id="KW-0808">Transferase</keyword>
<comment type="subcellular location">
    <subcellularLocation>
        <location evidence="2">Cell membrane</location>
        <topology evidence="2">Multi-pass membrane protein</topology>
    </subcellularLocation>
</comment>
<protein>
    <recommendedName>
        <fullName evidence="3">histidine kinase</fullName>
        <ecNumber evidence="3">2.7.13.3</ecNumber>
    </recommendedName>
</protein>
<dbReference type="CDD" id="cd06225">
    <property type="entry name" value="HAMP"/>
    <property type="match status" value="1"/>
</dbReference>